<keyword evidence="5" id="KW-0289">Folate biosynthesis</keyword>
<evidence type="ECO:0000256" key="5">
    <source>
        <dbReference type="ARBA" id="ARBA00022909"/>
    </source>
</evidence>
<protein>
    <recommendedName>
        <fullName evidence="4">dihydroneopterin aldolase</fullName>
        <ecNumber evidence="4">4.1.2.25</ecNumber>
    </recommendedName>
    <alternativeName>
        <fullName evidence="7">7,8-dihydroneopterin aldolase</fullName>
    </alternativeName>
</protein>
<evidence type="ECO:0000256" key="4">
    <source>
        <dbReference type="ARBA" id="ARBA00013043"/>
    </source>
</evidence>
<dbReference type="InterPro" id="IPR006156">
    <property type="entry name" value="Dihydroneopterin_aldolase"/>
</dbReference>
<reference evidence="9" key="1">
    <citation type="submission" date="2018-05" db="EMBL/GenBank/DDBJ databases">
        <authorList>
            <person name="Lanie J.A."/>
            <person name="Ng W.-L."/>
            <person name="Kazmierczak K.M."/>
            <person name="Andrzejewski T.M."/>
            <person name="Davidsen T.M."/>
            <person name="Wayne K.J."/>
            <person name="Tettelin H."/>
            <person name="Glass J.I."/>
            <person name="Rusch D."/>
            <person name="Podicherti R."/>
            <person name="Tsui H.-C.T."/>
            <person name="Winkler M.E."/>
        </authorList>
    </citation>
    <scope>NUCLEOTIDE SEQUENCE</scope>
</reference>
<dbReference type="GO" id="GO:0046656">
    <property type="term" value="P:folic acid biosynthetic process"/>
    <property type="evidence" value="ECO:0007669"/>
    <property type="project" value="UniProtKB-KW"/>
</dbReference>
<comment type="pathway">
    <text evidence="2">Cofactor biosynthesis; tetrahydrofolate biosynthesis; 2-amino-4-hydroxy-6-hydroxymethyl-7,8-dihydropteridine diphosphate from 7,8-dihydroneopterin triphosphate: step 3/4.</text>
</comment>
<dbReference type="Gene3D" id="3.30.1130.10">
    <property type="match status" value="1"/>
</dbReference>
<dbReference type="Pfam" id="PF02152">
    <property type="entry name" value="FolB"/>
    <property type="match status" value="1"/>
</dbReference>
<organism evidence="9">
    <name type="scientific">marine metagenome</name>
    <dbReference type="NCBI Taxonomy" id="408172"/>
    <lineage>
        <taxon>unclassified sequences</taxon>
        <taxon>metagenomes</taxon>
        <taxon>ecological metagenomes</taxon>
    </lineage>
</organism>
<dbReference type="GO" id="GO:0004150">
    <property type="term" value="F:dihydroneopterin aldolase activity"/>
    <property type="evidence" value="ECO:0007669"/>
    <property type="project" value="UniProtKB-EC"/>
</dbReference>
<dbReference type="EMBL" id="UINC01036961">
    <property type="protein sequence ID" value="SVB31719.1"/>
    <property type="molecule type" value="Genomic_DNA"/>
</dbReference>
<evidence type="ECO:0000256" key="1">
    <source>
        <dbReference type="ARBA" id="ARBA00001353"/>
    </source>
</evidence>
<evidence type="ECO:0000313" key="9">
    <source>
        <dbReference type="EMBL" id="SVB31719.1"/>
    </source>
</evidence>
<dbReference type="EC" id="4.1.2.25" evidence="4"/>
<name>A0A382D0V5_9ZZZZ</name>
<evidence type="ECO:0000256" key="3">
    <source>
        <dbReference type="ARBA" id="ARBA00005708"/>
    </source>
</evidence>
<accession>A0A382D0V5</accession>
<comment type="similarity">
    <text evidence="3">Belongs to the DHNA family.</text>
</comment>
<evidence type="ECO:0000256" key="2">
    <source>
        <dbReference type="ARBA" id="ARBA00005013"/>
    </source>
</evidence>
<evidence type="ECO:0000256" key="6">
    <source>
        <dbReference type="ARBA" id="ARBA00023239"/>
    </source>
</evidence>
<dbReference type="PANTHER" id="PTHR42844:SF1">
    <property type="entry name" value="DIHYDRONEOPTERIN ALDOLASE 1-RELATED"/>
    <property type="match status" value="1"/>
</dbReference>
<dbReference type="GO" id="GO:0005737">
    <property type="term" value="C:cytoplasm"/>
    <property type="evidence" value="ECO:0007669"/>
    <property type="project" value="TreeGrafter"/>
</dbReference>
<dbReference type="SUPFAM" id="SSF55620">
    <property type="entry name" value="Tetrahydrobiopterin biosynthesis enzymes-like"/>
    <property type="match status" value="1"/>
</dbReference>
<sequence length="79" mass="9045">MKDDLSKTDRIVLEGMRFYGFHGVNPEERVLGQEYLVDLAVEMELRTAGASDRLEDTVSYAHIYRAVLDVMEGEPRNLL</sequence>
<feature type="non-terminal residue" evidence="9">
    <location>
        <position position="79"/>
    </location>
</feature>
<dbReference type="InterPro" id="IPR043133">
    <property type="entry name" value="GTP-CH-I_C/QueF"/>
</dbReference>
<proteinExistence type="inferred from homology"/>
<evidence type="ECO:0000259" key="8">
    <source>
        <dbReference type="SMART" id="SM00905"/>
    </source>
</evidence>
<feature type="domain" description="Dihydroneopterin aldolase/epimerase" evidence="8">
    <location>
        <begin position="11"/>
        <end position="76"/>
    </location>
</feature>
<keyword evidence="6" id="KW-0456">Lyase</keyword>
<comment type="catalytic activity">
    <reaction evidence="1">
        <text>7,8-dihydroneopterin = 6-hydroxymethyl-7,8-dihydropterin + glycolaldehyde</text>
        <dbReference type="Rhea" id="RHEA:10540"/>
        <dbReference type="ChEBI" id="CHEBI:17001"/>
        <dbReference type="ChEBI" id="CHEBI:17071"/>
        <dbReference type="ChEBI" id="CHEBI:44841"/>
        <dbReference type="EC" id="4.1.2.25"/>
    </reaction>
</comment>
<dbReference type="InterPro" id="IPR006157">
    <property type="entry name" value="FolB_dom"/>
</dbReference>
<dbReference type="AlphaFoldDB" id="A0A382D0V5"/>
<dbReference type="NCBIfam" id="TIGR00526">
    <property type="entry name" value="folB_dom"/>
    <property type="match status" value="1"/>
</dbReference>
<gene>
    <name evidence="9" type="ORF">METZ01_LOCUS184573</name>
</gene>
<dbReference type="PANTHER" id="PTHR42844">
    <property type="entry name" value="DIHYDRONEOPTERIN ALDOLASE 1-RELATED"/>
    <property type="match status" value="1"/>
</dbReference>
<dbReference type="SMART" id="SM00905">
    <property type="entry name" value="FolB"/>
    <property type="match status" value="1"/>
</dbReference>
<evidence type="ECO:0000256" key="7">
    <source>
        <dbReference type="ARBA" id="ARBA00032903"/>
    </source>
</evidence>